<sequence length="446" mass="47064">MAVDQLPAAIREFTDFLRDLLARLDRSGGWCAVFWQRDPDGMRACLAGREVPPWDVVESLLQDLAAAHGPGAAGAGTGRARSLHAAAVAAYDAGPGAREALSDRLDVMLRERKYAAERRAELTRLLASAATREEADGLLRDLARVHDDHQRATARCAELRARTADLDVRDRGAGRAVPGEDPAAGARGPSGGKRGPRGEKPRTRRRGGARFAGTADDGAAPVVVPPAAVRSLPAPASAPAPRRAPRGARFAGAVEAPREGSEPGAGQPVDAADRREAGRVVAALARLRGEGRGGEAHALLVEIAHWPAARFPLLASEMRRAGLDADWATLLWEAASLPAGRLVAAADALTAAGRAADGERILRQGVVRPADEIGRAVLELAAEERHREVRALLDACVRVRTPQEAARTAAADPQRLVPLLLAAARGVSDERHWDVLHALRVAGFAA</sequence>
<feature type="region of interest" description="Disordered" evidence="1">
    <location>
        <begin position="170"/>
        <end position="220"/>
    </location>
</feature>
<feature type="compositionally biased region" description="Low complexity" evidence="1">
    <location>
        <begin position="209"/>
        <end position="220"/>
    </location>
</feature>
<name>A0ABW0D527_STRFI</name>
<reference evidence="3" key="1">
    <citation type="journal article" date="2019" name="Int. J. Syst. Evol. Microbiol.">
        <title>The Global Catalogue of Microorganisms (GCM) 10K type strain sequencing project: providing services to taxonomists for standard genome sequencing and annotation.</title>
        <authorList>
            <consortium name="The Broad Institute Genomics Platform"/>
            <consortium name="The Broad Institute Genome Sequencing Center for Infectious Disease"/>
            <person name="Wu L."/>
            <person name="Ma J."/>
        </authorList>
    </citation>
    <scope>NUCLEOTIDE SEQUENCE [LARGE SCALE GENOMIC DNA]</scope>
    <source>
        <strain evidence="3">CCM 8479</strain>
    </source>
</reference>
<gene>
    <name evidence="2" type="ORF">ACFPN6_12750</name>
</gene>
<protein>
    <recommendedName>
        <fullName evidence="4">UL36 very large tegument protein</fullName>
    </recommendedName>
</protein>
<feature type="region of interest" description="Disordered" evidence="1">
    <location>
        <begin position="232"/>
        <end position="274"/>
    </location>
</feature>
<organism evidence="2 3">
    <name type="scientific">Streptomyces fimbriatus</name>
    <dbReference type="NCBI Taxonomy" id="68197"/>
    <lineage>
        <taxon>Bacteria</taxon>
        <taxon>Bacillati</taxon>
        <taxon>Actinomycetota</taxon>
        <taxon>Actinomycetes</taxon>
        <taxon>Kitasatosporales</taxon>
        <taxon>Streptomycetaceae</taxon>
        <taxon>Streptomyces</taxon>
    </lineage>
</organism>
<keyword evidence="3" id="KW-1185">Reference proteome</keyword>
<proteinExistence type="predicted"/>
<comment type="caution">
    <text evidence="2">The sequence shown here is derived from an EMBL/GenBank/DDBJ whole genome shotgun (WGS) entry which is preliminary data.</text>
</comment>
<accession>A0ABW0D527</accession>
<evidence type="ECO:0008006" key="4">
    <source>
        <dbReference type="Google" id="ProtNLM"/>
    </source>
</evidence>
<evidence type="ECO:0000256" key="1">
    <source>
        <dbReference type="SAM" id="MobiDB-lite"/>
    </source>
</evidence>
<evidence type="ECO:0000313" key="3">
    <source>
        <dbReference type="Proteomes" id="UP001596156"/>
    </source>
</evidence>
<dbReference type="EMBL" id="JBHSKL010000012">
    <property type="protein sequence ID" value="MFC5225454.1"/>
    <property type="molecule type" value="Genomic_DNA"/>
</dbReference>
<evidence type="ECO:0000313" key="2">
    <source>
        <dbReference type="EMBL" id="MFC5225454.1"/>
    </source>
</evidence>
<feature type="compositionally biased region" description="Low complexity" evidence="1">
    <location>
        <begin position="232"/>
        <end position="254"/>
    </location>
</feature>
<dbReference type="RefSeq" id="WP_344644714.1">
    <property type="nucleotide sequence ID" value="NZ_BAAASS010000009.1"/>
</dbReference>
<dbReference type="Proteomes" id="UP001596156">
    <property type="component" value="Unassembled WGS sequence"/>
</dbReference>